<evidence type="ECO:0008006" key="3">
    <source>
        <dbReference type="Google" id="ProtNLM"/>
    </source>
</evidence>
<name>A0ABX7JPI9_9RHOB</name>
<sequence length="324" mass="35931">MTTSETDFWTDETSVLFTSFWGWTPETWGTVGWSGDRGKTRRANLLKGLTDPFITVCYVTSNKTYIDPKLKGMIAGFMLVTHETGDRDEFTHPIHHARDPDQWRHSLRAVRAFSYLPEYRLRAQDVFPELSRTARHVSAMGEVIADSAVINLLRQTPWIEVAAYSPAIMDVSNANEEVTAGGAVRPGPDNEGGYSVPPRFGKLARDLYVLKLEGNTNAYLGRSAEGRAIYKIGLSASPDMRRQLFQKSMPRGAFQWVTVRTSSGSGFSAFNCFADAVAAESIIKKQLVECAEWLGGEFYLANEDDIETAWHAAHASVHIGGGKV</sequence>
<protein>
    <recommendedName>
        <fullName evidence="3">GIY-YIG nuclease family protein</fullName>
    </recommendedName>
</protein>
<dbReference type="Proteomes" id="UP000663629">
    <property type="component" value="Chromosome 2"/>
</dbReference>
<keyword evidence="2" id="KW-1185">Reference proteome</keyword>
<evidence type="ECO:0000313" key="1">
    <source>
        <dbReference type="EMBL" id="QRZ15584.1"/>
    </source>
</evidence>
<dbReference type="RefSeq" id="WP_205296529.1">
    <property type="nucleotide sequence ID" value="NZ_CP070371.1"/>
</dbReference>
<dbReference type="EMBL" id="CP070371">
    <property type="protein sequence ID" value="QRZ15584.1"/>
    <property type="molecule type" value="Genomic_DNA"/>
</dbReference>
<accession>A0ABX7JPI9</accession>
<reference evidence="1 2" key="1">
    <citation type="submission" date="2021-02" db="EMBL/GenBank/DDBJ databases">
        <title>Paracoccus methylovroum sp.nov., a new methanol and methylamine utilizing methylotrophic denitrifer.</title>
        <authorList>
            <person name="Timsy T."/>
            <person name="Behrendt U."/>
            <person name="Ulrich A."/>
            <person name="Spanner T."/>
            <person name="Foesel B.U."/>
            <person name="Horn M.A."/>
            <person name="Kolb S."/>
        </authorList>
    </citation>
    <scope>NUCLEOTIDE SEQUENCE [LARGE SCALE GENOMIC DNA]</scope>
    <source>
        <strain evidence="1 2">H4-D09</strain>
    </source>
</reference>
<organism evidence="1 2">
    <name type="scientific">Paracoccus methylovorus</name>
    <dbReference type="NCBI Taxonomy" id="2812658"/>
    <lineage>
        <taxon>Bacteria</taxon>
        <taxon>Pseudomonadati</taxon>
        <taxon>Pseudomonadota</taxon>
        <taxon>Alphaproteobacteria</taxon>
        <taxon>Rhodobacterales</taxon>
        <taxon>Paracoccaceae</taxon>
        <taxon>Paracoccus</taxon>
    </lineage>
</organism>
<proteinExistence type="predicted"/>
<evidence type="ECO:0000313" key="2">
    <source>
        <dbReference type="Proteomes" id="UP000663629"/>
    </source>
</evidence>
<gene>
    <name evidence="1" type="ORF">JWJ88_14725</name>
</gene>